<dbReference type="InterPro" id="IPR050900">
    <property type="entry name" value="Transposase_IS3/IS150/IS904"/>
</dbReference>
<dbReference type="InterPro" id="IPR012337">
    <property type="entry name" value="RNaseH-like_sf"/>
</dbReference>
<dbReference type="EMBL" id="WWCL01000019">
    <property type="protein sequence ID" value="MYN47788.1"/>
    <property type="molecule type" value="Genomic_DNA"/>
</dbReference>
<dbReference type="SUPFAM" id="SSF48295">
    <property type="entry name" value="TrpR-like"/>
    <property type="match status" value="1"/>
</dbReference>
<dbReference type="InterPro" id="IPR036388">
    <property type="entry name" value="WH-like_DNA-bd_sf"/>
</dbReference>
<dbReference type="GO" id="GO:0043565">
    <property type="term" value="F:sequence-specific DNA binding"/>
    <property type="evidence" value="ECO:0007669"/>
    <property type="project" value="InterPro"/>
</dbReference>
<dbReference type="InterPro" id="IPR025948">
    <property type="entry name" value="HTH-like_dom"/>
</dbReference>
<name>A0A845I781_9BURK</name>
<keyword evidence="3" id="KW-1185">Reference proteome</keyword>
<gene>
    <name evidence="2" type="ORF">GTP23_22400</name>
</gene>
<reference evidence="2" key="1">
    <citation type="submission" date="2019-12" db="EMBL/GenBank/DDBJ databases">
        <title>Novel species isolated from a subtropical stream in China.</title>
        <authorList>
            <person name="Lu H."/>
        </authorList>
    </citation>
    <scope>NUCLEOTIDE SEQUENCE [LARGE SCALE GENOMIC DNA]</scope>
    <source>
        <strain evidence="2">FT93W</strain>
    </source>
</reference>
<dbReference type="Pfam" id="PF13276">
    <property type="entry name" value="HTH_21"/>
    <property type="match status" value="1"/>
</dbReference>
<dbReference type="Pfam" id="PF01527">
    <property type="entry name" value="HTH_Tnp_1"/>
    <property type="match status" value="1"/>
</dbReference>
<dbReference type="NCBIfam" id="NF033516">
    <property type="entry name" value="transpos_IS3"/>
    <property type="match status" value="1"/>
</dbReference>
<dbReference type="InterPro" id="IPR036397">
    <property type="entry name" value="RNaseH_sf"/>
</dbReference>
<dbReference type="GO" id="GO:0015074">
    <property type="term" value="P:DNA integration"/>
    <property type="evidence" value="ECO:0007669"/>
    <property type="project" value="InterPro"/>
</dbReference>
<comment type="caution">
    <text evidence="2">The sequence shown here is derived from an EMBL/GenBank/DDBJ whole genome shotgun (WGS) entry which is preliminary data.</text>
</comment>
<protein>
    <submittedName>
        <fullName evidence="2">IS3 family transposase</fullName>
    </submittedName>
</protein>
<dbReference type="AlphaFoldDB" id="A0A845I781"/>
<dbReference type="InterPro" id="IPR001584">
    <property type="entry name" value="Integrase_cat-core"/>
</dbReference>
<feature type="domain" description="Integrase catalytic" evidence="1">
    <location>
        <begin position="213"/>
        <end position="373"/>
    </location>
</feature>
<dbReference type="PANTHER" id="PTHR46889:SF4">
    <property type="entry name" value="TRANSPOSASE INSO FOR INSERTION SEQUENCE ELEMENT IS911B-RELATED"/>
    <property type="match status" value="1"/>
</dbReference>
<dbReference type="Proteomes" id="UP000444316">
    <property type="component" value="Unassembled WGS sequence"/>
</dbReference>
<evidence type="ECO:0000313" key="2">
    <source>
        <dbReference type="EMBL" id="MYN47788.1"/>
    </source>
</evidence>
<evidence type="ECO:0000259" key="1">
    <source>
        <dbReference type="PROSITE" id="PS50994"/>
    </source>
</evidence>
<dbReference type="PROSITE" id="PS50994">
    <property type="entry name" value="INTEGRASE"/>
    <property type="match status" value="1"/>
</dbReference>
<organism evidence="2 3">
    <name type="scientific">Duganella fentianensis</name>
    <dbReference type="NCBI Taxonomy" id="2692177"/>
    <lineage>
        <taxon>Bacteria</taxon>
        <taxon>Pseudomonadati</taxon>
        <taxon>Pseudomonadota</taxon>
        <taxon>Betaproteobacteria</taxon>
        <taxon>Burkholderiales</taxon>
        <taxon>Oxalobacteraceae</taxon>
        <taxon>Telluria group</taxon>
        <taxon>Duganella</taxon>
    </lineage>
</organism>
<dbReference type="Pfam" id="PF00665">
    <property type="entry name" value="rve"/>
    <property type="match status" value="1"/>
</dbReference>
<dbReference type="InterPro" id="IPR010921">
    <property type="entry name" value="Trp_repressor/repl_initiator"/>
</dbReference>
<dbReference type="InterPro" id="IPR002514">
    <property type="entry name" value="Transposase_8"/>
</dbReference>
<accession>A0A845I781</accession>
<dbReference type="Gene3D" id="1.10.10.10">
    <property type="entry name" value="Winged helix-like DNA-binding domain superfamily/Winged helix DNA-binding domain"/>
    <property type="match status" value="1"/>
</dbReference>
<dbReference type="Gene3D" id="3.30.420.10">
    <property type="entry name" value="Ribonuclease H-like superfamily/Ribonuclease H"/>
    <property type="match status" value="1"/>
</dbReference>
<dbReference type="InterPro" id="IPR048020">
    <property type="entry name" value="Transpos_IS3"/>
</dbReference>
<dbReference type="RefSeq" id="WP_161037151.1">
    <property type="nucleotide sequence ID" value="NZ_WWCL01000019.1"/>
</dbReference>
<dbReference type="GO" id="GO:0006313">
    <property type="term" value="P:DNA transposition"/>
    <property type="evidence" value="ECO:0007669"/>
    <property type="project" value="InterPro"/>
</dbReference>
<dbReference type="PANTHER" id="PTHR46889">
    <property type="entry name" value="TRANSPOSASE INSF FOR INSERTION SEQUENCE IS3B-RELATED"/>
    <property type="match status" value="1"/>
</dbReference>
<dbReference type="GO" id="GO:0004803">
    <property type="term" value="F:transposase activity"/>
    <property type="evidence" value="ECO:0007669"/>
    <property type="project" value="InterPro"/>
</dbReference>
<proteinExistence type="predicted"/>
<sequence length="380" mass="43903">MTKRTRRNHSAAFKAKVAVAALRGDKTVAEIAQQYEVHPNQVTEWKRQLVERASTAFDGAACKTDAGNTPDLKVLHAKIGQQALGNRFFKRRAHQSGIAERKEMIDRSHDLSVSRQCQLLSLARSTAYYQCQATPVEELSLMRRIDELHLEYPFAGSRMLRDLLRQDGHAELGRRRVRRLMRKMGIEALYKKPDTSRRHRAHPVYPYLLRKLAVTRPGQVYAADITYIPMRRGFVYLFAVIDWYSRRVLAWRLSNTLTTDFCIEAVQEAVARFGKPDIFNTDQGSQFTSFEFTQMLRDHGIAISMDGKGCWRDNVFVERLWKSVKYEEVYLHAYDSVSEARAGLAKYFEFYNRRRPHRALDGATPDAFYFAHFAPLKLAA</sequence>
<dbReference type="SUPFAM" id="SSF53098">
    <property type="entry name" value="Ribonuclease H-like"/>
    <property type="match status" value="1"/>
</dbReference>
<evidence type="ECO:0000313" key="3">
    <source>
        <dbReference type="Proteomes" id="UP000444316"/>
    </source>
</evidence>